<keyword evidence="1" id="KW-0175">Coiled coil</keyword>
<organism evidence="3 4">
    <name type="scientific">Racocetra fulgida</name>
    <dbReference type="NCBI Taxonomy" id="60492"/>
    <lineage>
        <taxon>Eukaryota</taxon>
        <taxon>Fungi</taxon>
        <taxon>Fungi incertae sedis</taxon>
        <taxon>Mucoromycota</taxon>
        <taxon>Glomeromycotina</taxon>
        <taxon>Glomeromycetes</taxon>
        <taxon>Diversisporales</taxon>
        <taxon>Gigasporaceae</taxon>
        <taxon>Racocetra</taxon>
    </lineage>
</organism>
<proteinExistence type="predicted"/>
<gene>
    <name evidence="3" type="ORF">RFULGI_LOCUS3149</name>
</gene>
<feature type="non-terminal residue" evidence="3">
    <location>
        <position position="149"/>
    </location>
</feature>
<feature type="coiled-coil region" evidence="1">
    <location>
        <begin position="31"/>
        <end position="58"/>
    </location>
</feature>
<feature type="compositionally biased region" description="Low complexity" evidence="2">
    <location>
        <begin position="69"/>
        <end position="81"/>
    </location>
</feature>
<evidence type="ECO:0000256" key="1">
    <source>
        <dbReference type="SAM" id="Coils"/>
    </source>
</evidence>
<evidence type="ECO:0000256" key="2">
    <source>
        <dbReference type="SAM" id="MobiDB-lite"/>
    </source>
</evidence>
<name>A0A9N9A4L9_9GLOM</name>
<protein>
    <submittedName>
        <fullName evidence="3">2750_t:CDS:1</fullName>
    </submittedName>
</protein>
<sequence length="149" mass="17827">MLLENIKEKKMRQLKETSEERKKYLEYDRKYQQKKLKMETAKEHKEHLRCQCERISQKRTLEAANQRTNQNSDQQQSFQQSPITEFDATKLDMYESNEIELNATELKIIDNVTLNEKQNRIFKRIKSHYHSILSGLHAELLRIIVMGTA</sequence>
<comment type="caution">
    <text evidence="3">The sequence shown here is derived from an EMBL/GenBank/DDBJ whole genome shotgun (WGS) entry which is preliminary data.</text>
</comment>
<dbReference type="Proteomes" id="UP000789396">
    <property type="component" value="Unassembled WGS sequence"/>
</dbReference>
<evidence type="ECO:0000313" key="4">
    <source>
        <dbReference type="Proteomes" id="UP000789396"/>
    </source>
</evidence>
<keyword evidence="4" id="KW-1185">Reference proteome</keyword>
<evidence type="ECO:0000313" key="3">
    <source>
        <dbReference type="EMBL" id="CAG8516581.1"/>
    </source>
</evidence>
<feature type="region of interest" description="Disordered" evidence="2">
    <location>
        <begin position="62"/>
        <end position="82"/>
    </location>
</feature>
<dbReference type="AlphaFoldDB" id="A0A9N9A4L9"/>
<reference evidence="3" key="1">
    <citation type="submission" date="2021-06" db="EMBL/GenBank/DDBJ databases">
        <authorList>
            <person name="Kallberg Y."/>
            <person name="Tangrot J."/>
            <person name="Rosling A."/>
        </authorList>
    </citation>
    <scope>NUCLEOTIDE SEQUENCE</scope>
    <source>
        <strain evidence="3">IN212</strain>
    </source>
</reference>
<dbReference type="EMBL" id="CAJVPZ010002618">
    <property type="protein sequence ID" value="CAG8516581.1"/>
    <property type="molecule type" value="Genomic_DNA"/>
</dbReference>
<accession>A0A9N9A4L9</accession>